<keyword evidence="2" id="KW-1185">Reference proteome</keyword>
<sequence>MHVRLLSLERIVKDPFQRCMKEHCTYSCSALWKGENERAPPHCALTFTFIEICLRIWWDGSTNYVGQLLKMSDSHLMPALKR</sequence>
<dbReference type="EMBL" id="DYDO01000007">
    <property type="protein sequence ID" value="DBA21633.1"/>
    <property type="molecule type" value="Genomic_DNA"/>
</dbReference>
<organism evidence="1 2">
    <name type="scientific">Pyxicephalus adspersus</name>
    <name type="common">African bullfrog</name>
    <dbReference type="NCBI Taxonomy" id="30357"/>
    <lineage>
        <taxon>Eukaryota</taxon>
        <taxon>Metazoa</taxon>
        <taxon>Chordata</taxon>
        <taxon>Craniata</taxon>
        <taxon>Vertebrata</taxon>
        <taxon>Euteleostomi</taxon>
        <taxon>Amphibia</taxon>
        <taxon>Batrachia</taxon>
        <taxon>Anura</taxon>
        <taxon>Neobatrachia</taxon>
        <taxon>Ranoidea</taxon>
        <taxon>Pyxicephalidae</taxon>
        <taxon>Pyxicephalinae</taxon>
        <taxon>Pyxicephalus</taxon>
    </lineage>
</organism>
<dbReference type="Proteomes" id="UP001181693">
    <property type="component" value="Unassembled WGS sequence"/>
</dbReference>
<name>A0AAV3A7L2_PYXAD</name>
<gene>
    <name evidence="1" type="ORF">GDO54_018242</name>
</gene>
<comment type="caution">
    <text evidence="1">The sequence shown here is derived from an EMBL/GenBank/DDBJ whole genome shotgun (WGS) entry which is preliminary data.</text>
</comment>
<evidence type="ECO:0000313" key="1">
    <source>
        <dbReference type="EMBL" id="DBA21633.1"/>
    </source>
</evidence>
<evidence type="ECO:0000313" key="2">
    <source>
        <dbReference type="Proteomes" id="UP001181693"/>
    </source>
</evidence>
<protein>
    <submittedName>
        <fullName evidence="1">Uncharacterized protein</fullName>
    </submittedName>
</protein>
<dbReference type="AlphaFoldDB" id="A0AAV3A7L2"/>
<reference evidence="1" key="1">
    <citation type="thesis" date="2020" institute="ProQuest LLC" country="789 East Eisenhower Parkway, Ann Arbor, MI, USA">
        <title>Comparative Genomics and Chromosome Evolution.</title>
        <authorList>
            <person name="Mudd A.B."/>
        </authorList>
    </citation>
    <scope>NUCLEOTIDE SEQUENCE</scope>
    <source>
        <strain evidence="1">1538</strain>
        <tissue evidence="1">Blood</tissue>
    </source>
</reference>
<accession>A0AAV3A7L2</accession>
<proteinExistence type="predicted"/>